<evidence type="ECO:0000313" key="5">
    <source>
        <dbReference type="Proteomes" id="UP000294726"/>
    </source>
</evidence>
<dbReference type="AlphaFoldDB" id="A0AAQ2ZEH0"/>
<organism evidence="4 5">
    <name type="scientific">Oenococcus oeni</name>
    <name type="common">Leuconostoc oenos</name>
    <dbReference type="NCBI Taxonomy" id="1247"/>
    <lineage>
        <taxon>Bacteria</taxon>
        <taxon>Bacillati</taxon>
        <taxon>Bacillota</taxon>
        <taxon>Bacilli</taxon>
        <taxon>Lactobacillales</taxon>
        <taxon>Lactobacillaceae</taxon>
        <taxon>Oenococcus</taxon>
    </lineage>
</organism>
<dbReference type="RefSeq" id="WP_186414045.1">
    <property type="nucleotide sequence ID" value="NZ_LR031358.1"/>
</dbReference>
<feature type="region of interest" description="Disordered" evidence="1">
    <location>
        <begin position="1"/>
        <end position="58"/>
    </location>
</feature>
<evidence type="ECO:0000259" key="3">
    <source>
        <dbReference type="Pfam" id="PF25155"/>
    </source>
</evidence>
<keyword evidence="2" id="KW-1133">Transmembrane helix</keyword>
<evidence type="ECO:0000256" key="2">
    <source>
        <dbReference type="SAM" id="Phobius"/>
    </source>
</evidence>
<evidence type="ECO:0000313" key="4">
    <source>
        <dbReference type="EMBL" id="VDB98800.1"/>
    </source>
</evidence>
<name>A0AAQ2ZEH0_OENOE</name>
<keyword evidence="2" id="KW-0812">Transmembrane</keyword>
<feature type="domain" description="YvbJ-like NTF2-like" evidence="3">
    <location>
        <begin position="358"/>
        <end position="460"/>
    </location>
</feature>
<dbReference type="Pfam" id="PF25155">
    <property type="entry name" value="NTF2_YvbJ"/>
    <property type="match status" value="1"/>
</dbReference>
<sequence>MDAKKWRDNYQKKHGGETPSLAEFNQAIKDGIITTSEEKQSDSSSNNASQLKADKSKATNKLKKKGNNILSPKKLVKNPITYIIGLIAIFLIFGLLTNRTQSELESAYKSAIVSDNSKRLLSLFPKSQTKSPLAKDGADSYIQSIGSDGADSSWDSIVNNDGHISIKSTNYLIFFHRYELTTVTSKLVLSSANQNKVKITYKGKSLTKKDIEKPLFPGTYNFKIALKNEFGTSKGTTTIVAGEGSTVKLNYGNINGSEITLPKGPTNIAVSYKGKNVAKLSSSKQKLGPIPGSNSSAKKNLKLSGNFGKIVTLDKPSLYAVENNDTSSTDYFDTSDSSISDGYVVPAGHVTISKNLVQSSLNSFAPQLFSAYQNSDSSVIKSADKKFKDVFSSDNEDVQNSDDTKNTYKSVEFKPDNVIFSFNANGAYLEIPFTVNYTETYTDESDSDPSDENFTQDVIFKINSDGSLTAHNVGDSSDY</sequence>
<feature type="compositionally biased region" description="Basic and acidic residues" evidence="1">
    <location>
        <begin position="1"/>
        <end position="16"/>
    </location>
</feature>
<feature type="transmembrane region" description="Helical" evidence="2">
    <location>
        <begin position="79"/>
        <end position="96"/>
    </location>
</feature>
<evidence type="ECO:0000256" key="1">
    <source>
        <dbReference type="SAM" id="MobiDB-lite"/>
    </source>
</evidence>
<dbReference type="EMBL" id="LR031358">
    <property type="protein sequence ID" value="VDB98800.1"/>
    <property type="molecule type" value="Genomic_DNA"/>
</dbReference>
<reference evidence="4 5" key="1">
    <citation type="submission" date="2018-08" db="EMBL/GenBank/DDBJ databases">
        <authorList>
            <person name="Lorentzen P. G. S. M."/>
        </authorList>
    </citation>
    <scope>NUCLEOTIDE SEQUENCE [LARGE SCALE GENOMIC DNA]</scope>
    <source>
        <strain evidence="4 5">CRBO_1381</strain>
    </source>
</reference>
<protein>
    <recommendedName>
        <fullName evidence="3">YvbJ-like NTF2-like domain-containing protein</fullName>
    </recommendedName>
</protein>
<dbReference type="InterPro" id="IPR056902">
    <property type="entry name" value="NTF2_YvbJ"/>
</dbReference>
<dbReference type="Proteomes" id="UP000294726">
    <property type="component" value="Chromosome"/>
</dbReference>
<proteinExistence type="predicted"/>
<gene>
    <name evidence="4" type="ORF">OENI_1505</name>
</gene>
<accession>A0AAQ2ZEH0</accession>
<keyword evidence="2" id="KW-0472">Membrane</keyword>